<protein>
    <submittedName>
        <fullName evidence="1">Uncharacterized protein</fullName>
    </submittedName>
</protein>
<sequence length="339" mass="38870">MGTEPQRGTAIASTASGDGAAAGGGGLRLEAREMISERLSRLDILYFPRALQASAVTPSQRCSLLLDLLSRDVAVFLERYGTHLTSDELQQFDALKDDYEVNWHINQLRSAMTPSSEELRSRSITVKNRRRAYMNKLISEGQYFSEDAMREREPYLHHEYVGRFQDPFGRSTARPGERWSETLMRRSDEAFLAAEIRREQQRLGVAERDWVGNEINRRQEGEEGEEEEETEEEEEEEEADADDEHEEEGSSVRQVWEISDSSAAADAANLAGTTPVESLSAMEMQEQMDQFTYLMQQKFLAGEDHKQLDYSKIDEDESLDDHWMREANHDAEDKYFSED</sequence>
<name>A0ACB9QDK0_9MYRT</name>
<evidence type="ECO:0000313" key="1">
    <source>
        <dbReference type="EMBL" id="KAI4364802.1"/>
    </source>
</evidence>
<reference evidence="2" key="1">
    <citation type="journal article" date="2023" name="Front. Plant Sci.">
        <title>Chromosomal-level genome assembly of Melastoma candidum provides insights into trichome evolution.</title>
        <authorList>
            <person name="Zhong Y."/>
            <person name="Wu W."/>
            <person name="Sun C."/>
            <person name="Zou P."/>
            <person name="Liu Y."/>
            <person name="Dai S."/>
            <person name="Zhou R."/>
        </authorList>
    </citation>
    <scope>NUCLEOTIDE SEQUENCE [LARGE SCALE GENOMIC DNA]</scope>
</reference>
<dbReference type="Proteomes" id="UP001057402">
    <property type="component" value="Chromosome 6"/>
</dbReference>
<accession>A0ACB9QDK0</accession>
<keyword evidence="2" id="KW-1185">Reference proteome</keyword>
<evidence type="ECO:0000313" key="2">
    <source>
        <dbReference type="Proteomes" id="UP001057402"/>
    </source>
</evidence>
<gene>
    <name evidence="1" type="ORF">MLD38_020847</name>
</gene>
<dbReference type="EMBL" id="CM042885">
    <property type="protein sequence ID" value="KAI4364802.1"/>
    <property type="molecule type" value="Genomic_DNA"/>
</dbReference>
<comment type="caution">
    <text evidence="1">The sequence shown here is derived from an EMBL/GenBank/DDBJ whole genome shotgun (WGS) entry which is preliminary data.</text>
</comment>
<proteinExistence type="predicted"/>
<organism evidence="1 2">
    <name type="scientific">Melastoma candidum</name>
    <dbReference type="NCBI Taxonomy" id="119954"/>
    <lineage>
        <taxon>Eukaryota</taxon>
        <taxon>Viridiplantae</taxon>
        <taxon>Streptophyta</taxon>
        <taxon>Embryophyta</taxon>
        <taxon>Tracheophyta</taxon>
        <taxon>Spermatophyta</taxon>
        <taxon>Magnoliopsida</taxon>
        <taxon>eudicotyledons</taxon>
        <taxon>Gunneridae</taxon>
        <taxon>Pentapetalae</taxon>
        <taxon>rosids</taxon>
        <taxon>malvids</taxon>
        <taxon>Myrtales</taxon>
        <taxon>Melastomataceae</taxon>
        <taxon>Melastomatoideae</taxon>
        <taxon>Melastomateae</taxon>
        <taxon>Melastoma</taxon>
    </lineage>
</organism>